<organism evidence="2 3">
    <name type="scientific">Portunus trituberculatus</name>
    <name type="common">Swimming crab</name>
    <name type="synonym">Neptunus trituberculatus</name>
    <dbReference type="NCBI Taxonomy" id="210409"/>
    <lineage>
        <taxon>Eukaryota</taxon>
        <taxon>Metazoa</taxon>
        <taxon>Ecdysozoa</taxon>
        <taxon>Arthropoda</taxon>
        <taxon>Crustacea</taxon>
        <taxon>Multicrustacea</taxon>
        <taxon>Malacostraca</taxon>
        <taxon>Eumalacostraca</taxon>
        <taxon>Eucarida</taxon>
        <taxon>Decapoda</taxon>
        <taxon>Pleocyemata</taxon>
        <taxon>Brachyura</taxon>
        <taxon>Eubrachyura</taxon>
        <taxon>Portunoidea</taxon>
        <taxon>Portunidae</taxon>
        <taxon>Portuninae</taxon>
        <taxon>Portunus</taxon>
    </lineage>
</organism>
<protein>
    <submittedName>
        <fullName evidence="2">Uncharacterized protein</fullName>
    </submittedName>
</protein>
<dbReference type="Proteomes" id="UP000324222">
    <property type="component" value="Unassembled WGS sequence"/>
</dbReference>
<feature type="region of interest" description="Disordered" evidence="1">
    <location>
        <begin position="48"/>
        <end position="95"/>
    </location>
</feature>
<evidence type="ECO:0000256" key="1">
    <source>
        <dbReference type="SAM" id="MobiDB-lite"/>
    </source>
</evidence>
<reference evidence="2 3" key="1">
    <citation type="submission" date="2019-05" db="EMBL/GenBank/DDBJ databases">
        <title>Another draft genome of Portunus trituberculatus and its Hox gene families provides insights of decapod evolution.</title>
        <authorList>
            <person name="Jeong J.-H."/>
            <person name="Song I."/>
            <person name="Kim S."/>
            <person name="Choi T."/>
            <person name="Kim D."/>
            <person name="Ryu S."/>
            <person name="Kim W."/>
        </authorList>
    </citation>
    <scope>NUCLEOTIDE SEQUENCE [LARGE SCALE GENOMIC DNA]</scope>
    <source>
        <tissue evidence="2">Muscle</tissue>
    </source>
</reference>
<evidence type="ECO:0000313" key="2">
    <source>
        <dbReference type="EMBL" id="MPD05937.1"/>
    </source>
</evidence>
<name>A0A5B7KGR2_PORTR</name>
<feature type="compositionally biased region" description="Basic and acidic residues" evidence="1">
    <location>
        <begin position="85"/>
        <end position="95"/>
    </location>
</feature>
<dbReference type="EMBL" id="VSRR010148471">
    <property type="protein sequence ID" value="MPD05937.1"/>
    <property type="molecule type" value="Genomic_DNA"/>
</dbReference>
<keyword evidence="3" id="KW-1185">Reference proteome</keyword>
<comment type="caution">
    <text evidence="2">The sequence shown here is derived from an EMBL/GenBank/DDBJ whole genome shotgun (WGS) entry which is preliminary data.</text>
</comment>
<proteinExistence type="predicted"/>
<gene>
    <name evidence="2" type="ORF">E2C01_101709</name>
</gene>
<evidence type="ECO:0000313" key="3">
    <source>
        <dbReference type="Proteomes" id="UP000324222"/>
    </source>
</evidence>
<sequence length="95" mass="10686">MERPLGDYLTLDFRNASPDLADLTSGGSPPSLPLSDYDNFSKMIHKRRPLFSSLPDPKSKNKTSHPSIKVSRCRKNIRSGGVRSFRRDGVHGNFR</sequence>
<accession>A0A5B7KGR2</accession>
<dbReference type="AlphaFoldDB" id="A0A5B7KGR2"/>